<evidence type="ECO:0000313" key="3">
    <source>
        <dbReference type="Proteomes" id="UP000316184"/>
    </source>
</evidence>
<evidence type="ECO:0008006" key="4">
    <source>
        <dbReference type="Google" id="ProtNLM"/>
    </source>
</evidence>
<dbReference type="Proteomes" id="UP000316184">
    <property type="component" value="Unassembled WGS sequence"/>
</dbReference>
<dbReference type="OrthoDB" id="3691662at2"/>
<dbReference type="AlphaFoldDB" id="A0A561U1J8"/>
<reference evidence="2 3" key="1">
    <citation type="submission" date="2019-06" db="EMBL/GenBank/DDBJ databases">
        <title>Sequencing the genomes of 1000 actinobacteria strains.</title>
        <authorList>
            <person name="Klenk H.-P."/>
        </authorList>
    </citation>
    <scope>NUCLEOTIDE SEQUENCE [LARGE SCALE GENOMIC DNA]</scope>
    <source>
        <strain evidence="2 3">DSM 46699</strain>
    </source>
</reference>
<feature type="region of interest" description="Disordered" evidence="1">
    <location>
        <begin position="63"/>
        <end position="97"/>
    </location>
</feature>
<evidence type="ECO:0000313" key="2">
    <source>
        <dbReference type="EMBL" id="TWF93235.1"/>
    </source>
</evidence>
<evidence type="ECO:0000256" key="1">
    <source>
        <dbReference type="SAM" id="MobiDB-lite"/>
    </source>
</evidence>
<protein>
    <recommendedName>
        <fullName evidence="4">Excreted virulence factor EspC (Type VII ESX diderm)</fullName>
    </recommendedName>
</protein>
<organism evidence="2 3">
    <name type="scientific">Saccharopolyspora dendranthemae</name>
    <dbReference type="NCBI Taxonomy" id="1181886"/>
    <lineage>
        <taxon>Bacteria</taxon>
        <taxon>Bacillati</taxon>
        <taxon>Actinomycetota</taxon>
        <taxon>Actinomycetes</taxon>
        <taxon>Pseudonocardiales</taxon>
        <taxon>Pseudonocardiaceae</taxon>
        <taxon>Saccharopolyspora</taxon>
    </lineage>
</organism>
<dbReference type="RefSeq" id="WP_145742855.1">
    <property type="nucleotide sequence ID" value="NZ_VIWX01000005.1"/>
</dbReference>
<name>A0A561U1J8_9PSEU</name>
<feature type="compositionally biased region" description="Basic and acidic residues" evidence="1">
    <location>
        <begin position="1"/>
        <end position="11"/>
    </location>
</feature>
<proteinExistence type="predicted"/>
<comment type="caution">
    <text evidence="2">The sequence shown here is derived from an EMBL/GenBank/DDBJ whole genome shotgun (WGS) entry which is preliminary data.</text>
</comment>
<keyword evidence="3" id="KW-1185">Reference proteome</keyword>
<accession>A0A561U1J8</accession>
<gene>
    <name evidence="2" type="ORF">FHU35_1575</name>
</gene>
<dbReference type="EMBL" id="VIWX01000005">
    <property type="protein sequence ID" value="TWF93235.1"/>
    <property type="molecule type" value="Genomic_DNA"/>
</dbReference>
<feature type="region of interest" description="Disordered" evidence="1">
    <location>
        <begin position="1"/>
        <end position="51"/>
    </location>
</feature>
<sequence length="97" mass="10100">MGYRAEPEALRRAGRSAESAGEQAGRVRIAEPAEDIADALPGGKSEGASAKVARSWQRALAKWSEDATAHGRSLADAGNTYERTDSDNAGTVDAAGR</sequence>